<feature type="chain" id="PRO_5040298579" description="Glucose-methanol-choline oxidoreductase N-terminal domain-containing protein" evidence="5">
    <location>
        <begin position="16"/>
        <end position="590"/>
    </location>
</feature>
<gene>
    <name evidence="8" type="ORF">BKA67DRAFT_564427</name>
</gene>
<comment type="cofactor">
    <cofactor evidence="3">
        <name>FAD</name>
        <dbReference type="ChEBI" id="CHEBI:57692"/>
    </cofactor>
</comment>
<dbReference type="SUPFAM" id="SSF54373">
    <property type="entry name" value="FAD-linked reductases, C-terminal domain"/>
    <property type="match status" value="1"/>
</dbReference>
<feature type="active site" description="Proton donor" evidence="2">
    <location>
        <position position="526"/>
    </location>
</feature>
<keyword evidence="4" id="KW-0285">Flavoprotein</keyword>
<dbReference type="GO" id="GO:0016614">
    <property type="term" value="F:oxidoreductase activity, acting on CH-OH group of donors"/>
    <property type="evidence" value="ECO:0007669"/>
    <property type="project" value="InterPro"/>
</dbReference>
<proteinExistence type="inferred from homology"/>
<dbReference type="InterPro" id="IPR007867">
    <property type="entry name" value="GMC_OxRtase_C"/>
</dbReference>
<feature type="signal peptide" evidence="5">
    <location>
        <begin position="1"/>
        <end position="15"/>
    </location>
</feature>
<keyword evidence="3 4" id="KW-0274">FAD</keyword>
<feature type="domain" description="Glucose-methanol-choline oxidoreductase N-terminal" evidence="7">
    <location>
        <begin position="274"/>
        <end position="288"/>
    </location>
</feature>
<dbReference type="Gene3D" id="3.30.560.10">
    <property type="entry name" value="Glucose Oxidase, domain 3"/>
    <property type="match status" value="1"/>
</dbReference>
<dbReference type="GeneID" id="70131635"/>
<feature type="binding site" evidence="3">
    <location>
        <position position="101"/>
    </location>
    <ligand>
        <name>FAD</name>
        <dbReference type="ChEBI" id="CHEBI:57692"/>
    </ligand>
</feature>
<dbReference type="PANTHER" id="PTHR11552:SF115">
    <property type="entry name" value="DEHYDROGENASE XPTC-RELATED"/>
    <property type="match status" value="1"/>
</dbReference>
<evidence type="ECO:0000256" key="4">
    <source>
        <dbReference type="RuleBase" id="RU003968"/>
    </source>
</evidence>
<dbReference type="EMBL" id="JAGPXC010000004">
    <property type="protein sequence ID" value="KAH6654209.1"/>
    <property type="molecule type" value="Genomic_DNA"/>
</dbReference>
<evidence type="ECO:0000256" key="5">
    <source>
        <dbReference type="SAM" id="SignalP"/>
    </source>
</evidence>
<dbReference type="RefSeq" id="XP_045958479.1">
    <property type="nucleotide sequence ID" value="XM_046102743.1"/>
</dbReference>
<evidence type="ECO:0000256" key="3">
    <source>
        <dbReference type="PIRSR" id="PIRSR000137-2"/>
    </source>
</evidence>
<protein>
    <recommendedName>
        <fullName evidence="6 7">Glucose-methanol-choline oxidoreductase N-terminal domain-containing protein</fullName>
    </recommendedName>
</protein>
<dbReference type="InterPro" id="IPR036188">
    <property type="entry name" value="FAD/NAD-bd_sf"/>
</dbReference>
<dbReference type="InterPro" id="IPR000172">
    <property type="entry name" value="GMC_OxRdtase_N"/>
</dbReference>
<feature type="binding site" evidence="3">
    <location>
        <position position="241"/>
    </location>
    <ligand>
        <name>FAD</name>
        <dbReference type="ChEBI" id="CHEBI:57692"/>
    </ligand>
</feature>
<dbReference type="Proteomes" id="UP000758603">
    <property type="component" value="Unassembled WGS sequence"/>
</dbReference>
<dbReference type="PIRSF" id="PIRSF000137">
    <property type="entry name" value="Alcohol_oxidase"/>
    <property type="match status" value="1"/>
</dbReference>
<dbReference type="Pfam" id="PF05199">
    <property type="entry name" value="GMC_oxred_C"/>
    <property type="match status" value="1"/>
</dbReference>
<evidence type="ECO:0000259" key="6">
    <source>
        <dbReference type="PROSITE" id="PS00623"/>
    </source>
</evidence>
<keyword evidence="9" id="KW-1185">Reference proteome</keyword>
<comment type="similarity">
    <text evidence="1 4">Belongs to the GMC oxidoreductase family.</text>
</comment>
<name>A0A9P8UL50_9PEZI</name>
<feature type="binding site" evidence="3">
    <location>
        <begin position="525"/>
        <end position="526"/>
    </location>
    <ligand>
        <name>FAD</name>
        <dbReference type="ChEBI" id="CHEBI:57692"/>
    </ligand>
</feature>
<dbReference type="Pfam" id="PF00732">
    <property type="entry name" value="GMC_oxred_N"/>
    <property type="match status" value="1"/>
</dbReference>
<evidence type="ECO:0000259" key="7">
    <source>
        <dbReference type="PROSITE" id="PS00624"/>
    </source>
</evidence>
<dbReference type="PROSITE" id="PS00624">
    <property type="entry name" value="GMC_OXRED_2"/>
    <property type="match status" value="1"/>
</dbReference>
<dbReference type="OrthoDB" id="269227at2759"/>
<feature type="domain" description="Glucose-methanol-choline oxidoreductase N-terminal" evidence="6">
    <location>
        <begin position="99"/>
        <end position="122"/>
    </location>
</feature>
<dbReference type="PROSITE" id="PS00623">
    <property type="entry name" value="GMC_OXRED_1"/>
    <property type="match status" value="1"/>
</dbReference>
<dbReference type="GO" id="GO:0044550">
    <property type="term" value="P:secondary metabolite biosynthetic process"/>
    <property type="evidence" value="ECO:0007669"/>
    <property type="project" value="TreeGrafter"/>
</dbReference>
<evidence type="ECO:0000313" key="9">
    <source>
        <dbReference type="Proteomes" id="UP000758603"/>
    </source>
</evidence>
<dbReference type="InterPro" id="IPR012132">
    <property type="entry name" value="GMC_OxRdtase"/>
</dbReference>
<dbReference type="SUPFAM" id="SSF51905">
    <property type="entry name" value="FAD/NAD(P)-binding domain"/>
    <property type="match status" value="1"/>
</dbReference>
<comment type="caution">
    <text evidence="8">The sequence shown here is derived from an EMBL/GenBank/DDBJ whole genome shotgun (WGS) entry which is preliminary data.</text>
</comment>
<dbReference type="PANTHER" id="PTHR11552">
    <property type="entry name" value="GLUCOSE-METHANOL-CHOLINE GMC OXIDOREDUCTASE"/>
    <property type="match status" value="1"/>
</dbReference>
<accession>A0A9P8UL50</accession>
<keyword evidence="5" id="KW-0732">Signal</keyword>
<evidence type="ECO:0000256" key="2">
    <source>
        <dbReference type="PIRSR" id="PIRSR000137-1"/>
    </source>
</evidence>
<organism evidence="8 9">
    <name type="scientific">Truncatella angustata</name>
    <dbReference type="NCBI Taxonomy" id="152316"/>
    <lineage>
        <taxon>Eukaryota</taxon>
        <taxon>Fungi</taxon>
        <taxon>Dikarya</taxon>
        <taxon>Ascomycota</taxon>
        <taxon>Pezizomycotina</taxon>
        <taxon>Sordariomycetes</taxon>
        <taxon>Xylariomycetidae</taxon>
        <taxon>Amphisphaeriales</taxon>
        <taxon>Sporocadaceae</taxon>
        <taxon>Truncatella</taxon>
    </lineage>
</organism>
<dbReference type="AlphaFoldDB" id="A0A9P8UL50"/>
<dbReference type="Gene3D" id="3.50.50.60">
    <property type="entry name" value="FAD/NAD(P)-binding domain"/>
    <property type="match status" value="1"/>
</dbReference>
<evidence type="ECO:0000256" key="1">
    <source>
        <dbReference type="ARBA" id="ARBA00010790"/>
    </source>
</evidence>
<feature type="active site" description="Proton acceptor" evidence="2">
    <location>
        <position position="569"/>
    </location>
</feature>
<sequence>MFGLLILTFVALSIAVSNQSYDFIVVGGGTAGLAVAVRLSQKLPDLSVLVIEAGPDGRDIPGIYVPGRKGSLLGTIYDWNFTTVPQPGANNRILSQNRGRVLGGSSALNLISWDRGAKADYDDWESFGNPGWNWDSMHSAMRKSETFQLTPNNGSAGIKGVGDHGEIRSLISRFSTPQNEEFFPAMHNLGYGQTYGYMDGEVLGYMRHTSNVLLSNYTRSYSPAYLAVAGSNLHLMLNTTVSKVTLDNERRATGVMMEDGTTITATKEVILSAGSIQSPQLLELSGVGNATVLSSAGITPVVELPGVGENLQDHVRIVNVYQLDSNYTSADILRFNATFAAEQLDRWERNITGFYDNTGSAYAYLTWQQALGNDSTFKELARQAASPHIVDQRKLENVLDVNKGVPQVEVLFSDGYLGLKGYPVANSSLYGQTFFAMIASIQHPFSRGSVHLNTSHPSGKPILNPNYLSNEYDLQAVKEAAKFLRKVATTPPLSYTWVDEYEPGFEISTDAQWTEYAKSHALSIWHPVGTCAMLPKEEGGVVDSHLRVYGVPNLRIVDASIMPALVSGHIQSAVYGIAERAADLISGAWS</sequence>
<evidence type="ECO:0000313" key="8">
    <source>
        <dbReference type="EMBL" id="KAH6654209.1"/>
    </source>
</evidence>
<reference evidence="8" key="1">
    <citation type="journal article" date="2021" name="Nat. Commun.">
        <title>Genetic determinants of endophytism in the Arabidopsis root mycobiome.</title>
        <authorList>
            <person name="Mesny F."/>
            <person name="Miyauchi S."/>
            <person name="Thiergart T."/>
            <person name="Pickel B."/>
            <person name="Atanasova L."/>
            <person name="Karlsson M."/>
            <person name="Huettel B."/>
            <person name="Barry K.W."/>
            <person name="Haridas S."/>
            <person name="Chen C."/>
            <person name="Bauer D."/>
            <person name="Andreopoulos W."/>
            <person name="Pangilinan J."/>
            <person name="LaButti K."/>
            <person name="Riley R."/>
            <person name="Lipzen A."/>
            <person name="Clum A."/>
            <person name="Drula E."/>
            <person name="Henrissat B."/>
            <person name="Kohler A."/>
            <person name="Grigoriev I.V."/>
            <person name="Martin F.M."/>
            <person name="Hacquard S."/>
        </authorList>
    </citation>
    <scope>NUCLEOTIDE SEQUENCE</scope>
    <source>
        <strain evidence="8">MPI-SDFR-AT-0073</strain>
    </source>
</reference>
<dbReference type="GO" id="GO:0050660">
    <property type="term" value="F:flavin adenine dinucleotide binding"/>
    <property type="evidence" value="ECO:0007669"/>
    <property type="project" value="InterPro"/>
</dbReference>